<dbReference type="InterPro" id="IPR009045">
    <property type="entry name" value="Zn_M74/Hedgehog-like"/>
</dbReference>
<keyword evidence="1" id="KW-1133">Transmembrane helix</keyword>
<evidence type="ECO:0000313" key="2">
    <source>
        <dbReference type="EMBL" id="MCW3787752.1"/>
    </source>
</evidence>
<dbReference type="RefSeq" id="WP_301191316.1">
    <property type="nucleotide sequence ID" value="NZ_JAPDPJ010000036.1"/>
</dbReference>
<name>A0AAE3M6B6_9BACT</name>
<evidence type="ECO:0000313" key="3">
    <source>
        <dbReference type="Proteomes" id="UP001209229"/>
    </source>
</evidence>
<proteinExistence type="predicted"/>
<organism evidence="2 3">
    <name type="scientific">Plebeiibacterium sediminum</name>
    <dbReference type="NCBI Taxonomy" id="2992112"/>
    <lineage>
        <taxon>Bacteria</taxon>
        <taxon>Pseudomonadati</taxon>
        <taxon>Bacteroidota</taxon>
        <taxon>Bacteroidia</taxon>
        <taxon>Marinilabiliales</taxon>
        <taxon>Marinilabiliaceae</taxon>
        <taxon>Plebeiibacterium</taxon>
    </lineage>
</organism>
<keyword evidence="1" id="KW-0812">Transmembrane</keyword>
<accession>A0AAE3M6B6</accession>
<protein>
    <submittedName>
        <fullName evidence="2">Uncharacterized protein</fullName>
    </submittedName>
</protein>
<keyword evidence="1" id="KW-0472">Membrane</keyword>
<keyword evidence="3" id="KW-1185">Reference proteome</keyword>
<reference evidence="2" key="1">
    <citation type="submission" date="2022-10" db="EMBL/GenBank/DDBJ databases">
        <authorList>
            <person name="Yu W.X."/>
        </authorList>
    </citation>
    <scope>NUCLEOTIDE SEQUENCE</scope>
    <source>
        <strain evidence="2">AAT</strain>
    </source>
</reference>
<dbReference type="EMBL" id="JAPDPJ010000036">
    <property type="protein sequence ID" value="MCW3787752.1"/>
    <property type="molecule type" value="Genomic_DNA"/>
</dbReference>
<dbReference type="Proteomes" id="UP001209229">
    <property type="component" value="Unassembled WGS sequence"/>
</dbReference>
<dbReference type="AlphaFoldDB" id="A0AAE3M6B6"/>
<feature type="transmembrane region" description="Helical" evidence="1">
    <location>
        <begin position="49"/>
        <end position="69"/>
    </location>
</feature>
<comment type="caution">
    <text evidence="2">The sequence shown here is derived from an EMBL/GenBank/DDBJ whole genome shotgun (WGS) entry which is preliminary data.</text>
</comment>
<evidence type="ECO:0000256" key="1">
    <source>
        <dbReference type="SAM" id="Phobius"/>
    </source>
</evidence>
<gene>
    <name evidence="2" type="ORF">OM075_14850</name>
</gene>
<dbReference type="Gene3D" id="3.30.1380.10">
    <property type="match status" value="1"/>
</dbReference>
<sequence>MKTVYKLLFYILLVLLFVILTVLTQIGGIILVITLLLSKTIKYKLPFKTLLVFIILYSTATFLLVPKIAKISGREKVIQSSSIKPANYISVILNRNYVLPEVNKLLRSAAYELKYQNSSIQIRYLDACFPFINGFPLLPHLSHNDGKKIDLSLVYENQDGIIINKSKSISGYGVFENALNNEFNQTQRCFEQGYLQYDFPKYLTLGRINSNLKFSEKGTKQLLLALLKEKTISKIFIEPHLKNRMGIKDTRVRFQGCRSVRHDDHIHIQIN</sequence>
<feature type="transmembrane region" description="Helical" evidence="1">
    <location>
        <begin position="7"/>
        <end position="37"/>
    </location>
</feature>